<evidence type="ECO:0000313" key="2">
    <source>
        <dbReference type="EMBL" id="MFG6459512.1"/>
    </source>
</evidence>
<evidence type="ECO:0000256" key="1">
    <source>
        <dbReference type="SAM" id="SignalP"/>
    </source>
</evidence>
<feature type="chain" id="PRO_5045420195" description="PEP-CTERM sorting domain-containing protein" evidence="1">
    <location>
        <begin position="19"/>
        <end position="221"/>
    </location>
</feature>
<keyword evidence="1" id="KW-0732">Signal</keyword>
<dbReference type="Proteomes" id="UP001606305">
    <property type="component" value="Unassembled WGS sequence"/>
</dbReference>
<dbReference type="EMBL" id="JBIGIA010000023">
    <property type="protein sequence ID" value="MFG6459512.1"/>
    <property type="molecule type" value="Genomic_DNA"/>
</dbReference>
<gene>
    <name evidence="2" type="ORF">ACG00X_21980</name>
</gene>
<sequence length="221" mass="22545">MKTLLALALTAALQPAVADTVLNFEDITTAVDPDGLGMVKLLDRYLLSNGVQFVGDAWGVASFACDAFGSFVAHDGGCGAAQLAGDPRDGSTTPTPLSLTINVAGGFSTGSSLLYSALKGTVFSIDVFDGLNGTGHGTAVGGLTTSQCGMSGVSFCDWTELSLQFVGTAYSIVIKGSDESVMLDDLKLIQANGNPLPEPGGVALAFGGLTALAMARRSRKR</sequence>
<feature type="signal peptide" evidence="1">
    <location>
        <begin position="1"/>
        <end position="18"/>
    </location>
</feature>
<keyword evidence="3" id="KW-1185">Reference proteome</keyword>
<protein>
    <recommendedName>
        <fullName evidence="4">PEP-CTERM sorting domain-containing protein</fullName>
    </recommendedName>
</protein>
<organism evidence="2 3">
    <name type="scientific">Pelomonas nitida</name>
    <dbReference type="NCBI Taxonomy" id="3299027"/>
    <lineage>
        <taxon>Bacteria</taxon>
        <taxon>Pseudomonadati</taxon>
        <taxon>Pseudomonadota</taxon>
        <taxon>Betaproteobacteria</taxon>
        <taxon>Burkholderiales</taxon>
        <taxon>Sphaerotilaceae</taxon>
        <taxon>Roseateles</taxon>
    </lineage>
</organism>
<accession>A0ABW7GCC9</accession>
<dbReference type="RefSeq" id="WP_394491587.1">
    <property type="nucleotide sequence ID" value="NZ_JBIGIA010000023.1"/>
</dbReference>
<name>A0ABW7GCC9_9BURK</name>
<evidence type="ECO:0008006" key="4">
    <source>
        <dbReference type="Google" id="ProtNLM"/>
    </source>
</evidence>
<proteinExistence type="predicted"/>
<evidence type="ECO:0000313" key="3">
    <source>
        <dbReference type="Proteomes" id="UP001606305"/>
    </source>
</evidence>
<comment type="caution">
    <text evidence="2">The sequence shown here is derived from an EMBL/GenBank/DDBJ whole genome shotgun (WGS) entry which is preliminary data.</text>
</comment>
<reference evidence="2 3" key="1">
    <citation type="submission" date="2024-09" db="EMBL/GenBank/DDBJ databases">
        <title>Novel species of the genus Pelomonas and Roseateles isolated from streams.</title>
        <authorList>
            <person name="Lu H."/>
        </authorList>
    </citation>
    <scope>NUCLEOTIDE SEQUENCE [LARGE SCALE GENOMIC DNA]</scope>
    <source>
        <strain evidence="2 3">BYS96W</strain>
    </source>
</reference>